<evidence type="ECO:0000313" key="4">
    <source>
        <dbReference type="EMBL" id="KAK8787435.1"/>
    </source>
</evidence>
<evidence type="ECO:0000256" key="2">
    <source>
        <dbReference type="ARBA" id="ARBA00022723"/>
    </source>
</evidence>
<dbReference type="GO" id="GO:0046872">
    <property type="term" value="F:metal ion binding"/>
    <property type="evidence" value="ECO:0007669"/>
    <property type="project" value="UniProtKB-KW"/>
</dbReference>
<gene>
    <name evidence="4" type="ORF">V5799_022789</name>
</gene>
<sequence>MDARAIGGADGGADVESSEMDVCETFESLYTHLLLLEEYCLLRKKKALLELSMPRRWWVRPVWENRKQESEYYTAMPLLMSGDSEYFHKYYKMSPSKFEELHALVEGPLTKQYVIREPIPSRARLAMTLRGPDDYKRIFNYRLSRARRCVENAFGVMASRFRIFRRVINLLPENADYVVMASCVLHNFLVEDAIYIRKTMPTWKMPMAMLLQASGGQQQKTQPCSILSHL</sequence>
<dbReference type="Proteomes" id="UP001321473">
    <property type="component" value="Unassembled WGS sequence"/>
</dbReference>
<protein>
    <recommendedName>
        <fullName evidence="3">DDE Tnp4 domain-containing protein</fullName>
    </recommendedName>
</protein>
<accession>A0AAQ4FL12</accession>
<keyword evidence="2" id="KW-0479">Metal-binding</keyword>
<dbReference type="InterPro" id="IPR027806">
    <property type="entry name" value="HARBI1_dom"/>
</dbReference>
<evidence type="ECO:0000256" key="1">
    <source>
        <dbReference type="ARBA" id="ARBA00001968"/>
    </source>
</evidence>
<keyword evidence="5" id="KW-1185">Reference proteome</keyword>
<reference evidence="4 5" key="1">
    <citation type="journal article" date="2023" name="Arcadia Sci">
        <title>De novo assembly of a long-read Amblyomma americanum tick genome.</title>
        <authorList>
            <person name="Chou S."/>
            <person name="Poskanzer K.E."/>
            <person name="Rollins M."/>
            <person name="Thuy-Boun P.S."/>
        </authorList>
    </citation>
    <scope>NUCLEOTIDE SEQUENCE [LARGE SCALE GENOMIC DNA]</scope>
    <source>
        <strain evidence="4">F_SG_1</strain>
        <tissue evidence="4">Salivary glands</tissue>
    </source>
</reference>
<evidence type="ECO:0000313" key="5">
    <source>
        <dbReference type="Proteomes" id="UP001321473"/>
    </source>
</evidence>
<name>A0AAQ4FL12_AMBAM</name>
<dbReference type="EMBL" id="JARKHS020001818">
    <property type="protein sequence ID" value="KAK8787435.1"/>
    <property type="molecule type" value="Genomic_DNA"/>
</dbReference>
<comment type="cofactor">
    <cofactor evidence="1">
        <name>a divalent metal cation</name>
        <dbReference type="ChEBI" id="CHEBI:60240"/>
    </cofactor>
</comment>
<organism evidence="4 5">
    <name type="scientific">Amblyomma americanum</name>
    <name type="common">Lone star tick</name>
    <dbReference type="NCBI Taxonomy" id="6943"/>
    <lineage>
        <taxon>Eukaryota</taxon>
        <taxon>Metazoa</taxon>
        <taxon>Ecdysozoa</taxon>
        <taxon>Arthropoda</taxon>
        <taxon>Chelicerata</taxon>
        <taxon>Arachnida</taxon>
        <taxon>Acari</taxon>
        <taxon>Parasitiformes</taxon>
        <taxon>Ixodida</taxon>
        <taxon>Ixodoidea</taxon>
        <taxon>Ixodidae</taxon>
        <taxon>Amblyomminae</taxon>
        <taxon>Amblyomma</taxon>
    </lineage>
</organism>
<feature type="domain" description="DDE Tnp4" evidence="3">
    <location>
        <begin position="134"/>
        <end position="187"/>
    </location>
</feature>
<evidence type="ECO:0000259" key="3">
    <source>
        <dbReference type="Pfam" id="PF13359"/>
    </source>
</evidence>
<proteinExistence type="predicted"/>
<dbReference type="AlphaFoldDB" id="A0AAQ4FL12"/>
<comment type="caution">
    <text evidence="4">The sequence shown here is derived from an EMBL/GenBank/DDBJ whole genome shotgun (WGS) entry which is preliminary data.</text>
</comment>
<dbReference type="Pfam" id="PF13359">
    <property type="entry name" value="DDE_Tnp_4"/>
    <property type="match status" value="1"/>
</dbReference>